<evidence type="ECO:0000313" key="2">
    <source>
        <dbReference type="EMBL" id="KAG8390721.1"/>
    </source>
</evidence>
<dbReference type="Pfam" id="PF13650">
    <property type="entry name" value="Asp_protease_2"/>
    <property type="match status" value="1"/>
</dbReference>
<dbReference type="Proteomes" id="UP000826271">
    <property type="component" value="Unassembled WGS sequence"/>
</dbReference>
<dbReference type="PROSITE" id="PS00141">
    <property type="entry name" value="ASP_PROTEASE"/>
    <property type="match status" value="1"/>
</dbReference>
<feature type="region of interest" description="Disordered" evidence="1">
    <location>
        <begin position="82"/>
        <end position="101"/>
    </location>
</feature>
<dbReference type="CDD" id="cd00303">
    <property type="entry name" value="retropepsin_like"/>
    <property type="match status" value="1"/>
</dbReference>
<name>A0AAV6YCT4_9LAMI</name>
<dbReference type="AlphaFoldDB" id="A0AAV6YCT4"/>
<dbReference type="InterPro" id="IPR001969">
    <property type="entry name" value="Aspartic_peptidase_AS"/>
</dbReference>
<accession>A0AAV6YCT4</accession>
<sequence>MGIIPFTLGGEEALQWHQSLTKSMLTREWRNWEEYIRALSDRFGVLLYDDPMPELMNLKQTGEHVCNKRRQLYIMEIHENYTDEGDTGDKEVEEEERSGTSREKAVHILIDTGSTHNLFYLQATKRLGCKLEATTPFPVAVADGSFDVVLGVQQLITLGDIKWNFSQLRMDLMMKGQ</sequence>
<evidence type="ECO:0000256" key="1">
    <source>
        <dbReference type="SAM" id="MobiDB-lite"/>
    </source>
</evidence>
<protein>
    <submittedName>
        <fullName evidence="2">Uncharacterized protein</fullName>
    </submittedName>
</protein>
<dbReference type="GO" id="GO:0004190">
    <property type="term" value="F:aspartic-type endopeptidase activity"/>
    <property type="evidence" value="ECO:0007669"/>
    <property type="project" value="InterPro"/>
</dbReference>
<proteinExistence type="predicted"/>
<gene>
    <name evidence="2" type="ORF">BUALT_Bualt01G0112900</name>
</gene>
<reference evidence="2" key="1">
    <citation type="submission" date="2019-10" db="EMBL/GenBank/DDBJ databases">
        <authorList>
            <person name="Zhang R."/>
            <person name="Pan Y."/>
            <person name="Wang J."/>
            <person name="Ma R."/>
            <person name="Yu S."/>
        </authorList>
    </citation>
    <scope>NUCLEOTIDE SEQUENCE</scope>
    <source>
        <strain evidence="2">LA-IB0</strain>
        <tissue evidence="2">Leaf</tissue>
    </source>
</reference>
<dbReference type="EMBL" id="WHWC01000001">
    <property type="protein sequence ID" value="KAG8390721.1"/>
    <property type="molecule type" value="Genomic_DNA"/>
</dbReference>
<organism evidence="2 3">
    <name type="scientific">Buddleja alternifolia</name>
    <dbReference type="NCBI Taxonomy" id="168488"/>
    <lineage>
        <taxon>Eukaryota</taxon>
        <taxon>Viridiplantae</taxon>
        <taxon>Streptophyta</taxon>
        <taxon>Embryophyta</taxon>
        <taxon>Tracheophyta</taxon>
        <taxon>Spermatophyta</taxon>
        <taxon>Magnoliopsida</taxon>
        <taxon>eudicotyledons</taxon>
        <taxon>Gunneridae</taxon>
        <taxon>Pentapetalae</taxon>
        <taxon>asterids</taxon>
        <taxon>lamiids</taxon>
        <taxon>Lamiales</taxon>
        <taxon>Scrophulariaceae</taxon>
        <taxon>Buddlejeae</taxon>
        <taxon>Buddleja</taxon>
    </lineage>
</organism>
<comment type="caution">
    <text evidence="2">The sequence shown here is derived from an EMBL/GenBank/DDBJ whole genome shotgun (WGS) entry which is preliminary data.</text>
</comment>
<evidence type="ECO:0000313" key="3">
    <source>
        <dbReference type="Proteomes" id="UP000826271"/>
    </source>
</evidence>
<feature type="compositionally biased region" description="Acidic residues" evidence="1">
    <location>
        <begin position="82"/>
        <end position="96"/>
    </location>
</feature>
<dbReference type="GO" id="GO:0006508">
    <property type="term" value="P:proteolysis"/>
    <property type="evidence" value="ECO:0007669"/>
    <property type="project" value="InterPro"/>
</dbReference>
<keyword evidence="3" id="KW-1185">Reference proteome</keyword>